<name>A0A1C6SRG9_9ACTN</name>
<dbReference type="AlphaFoldDB" id="A0A1C6SRG9"/>
<gene>
    <name evidence="2" type="ORF">GA0070616_4378</name>
</gene>
<sequence>MHPHHLHATRAATTLATTRRHLDQAVDDEYLDRRQEARTIAAAASLQAWRPIPGPSGKGGHGDPSGRSAVDQLEPEVRAGRLARLAASTTATLTWLTTALSITITGDPLPALTAAIPILRPATSRELTLWLDEADQQIRDRLGLDPAGVDLPRVRCPRCARRALTAHTLGSRHTWTIVCTTNCVCLGPTCPCQMPIRTIGVRHVWGPDHPLVASLTTAA</sequence>
<proteinExistence type="predicted"/>
<feature type="region of interest" description="Disordered" evidence="1">
    <location>
        <begin position="46"/>
        <end position="69"/>
    </location>
</feature>
<evidence type="ECO:0000256" key="1">
    <source>
        <dbReference type="SAM" id="MobiDB-lite"/>
    </source>
</evidence>
<organism evidence="2 3">
    <name type="scientific">Micromonospora nigra</name>
    <dbReference type="NCBI Taxonomy" id="145857"/>
    <lineage>
        <taxon>Bacteria</taxon>
        <taxon>Bacillati</taxon>
        <taxon>Actinomycetota</taxon>
        <taxon>Actinomycetes</taxon>
        <taxon>Micromonosporales</taxon>
        <taxon>Micromonosporaceae</taxon>
        <taxon>Micromonospora</taxon>
    </lineage>
</organism>
<evidence type="ECO:0000313" key="2">
    <source>
        <dbReference type="EMBL" id="SCL32040.1"/>
    </source>
</evidence>
<dbReference type="EMBL" id="FMHT01000003">
    <property type="protein sequence ID" value="SCL32040.1"/>
    <property type="molecule type" value="Genomic_DNA"/>
</dbReference>
<accession>A0A1C6SRG9</accession>
<dbReference type="RefSeq" id="WP_091086160.1">
    <property type="nucleotide sequence ID" value="NZ_FMHT01000003.1"/>
</dbReference>
<dbReference type="STRING" id="145857.GA0070616_4378"/>
<dbReference type="Proteomes" id="UP000199699">
    <property type="component" value="Unassembled WGS sequence"/>
</dbReference>
<keyword evidence="3" id="KW-1185">Reference proteome</keyword>
<protein>
    <submittedName>
        <fullName evidence="2">Uncharacterized protein</fullName>
    </submittedName>
</protein>
<evidence type="ECO:0000313" key="3">
    <source>
        <dbReference type="Proteomes" id="UP000199699"/>
    </source>
</evidence>
<dbReference type="OrthoDB" id="3402009at2"/>
<reference evidence="2 3" key="1">
    <citation type="submission" date="2016-06" db="EMBL/GenBank/DDBJ databases">
        <authorList>
            <person name="Kjaerup R.B."/>
            <person name="Dalgaard T.S."/>
            <person name="Juul-Madsen H.R."/>
        </authorList>
    </citation>
    <scope>NUCLEOTIDE SEQUENCE [LARGE SCALE GENOMIC DNA]</scope>
    <source>
        <strain evidence="2 3">DSM 43818</strain>
    </source>
</reference>